<dbReference type="Proteomes" id="UP000801428">
    <property type="component" value="Unassembled WGS sequence"/>
</dbReference>
<dbReference type="InterPro" id="IPR000172">
    <property type="entry name" value="GMC_OxRdtase_N"/>
</dbReference>
<proteinExistence type="inferred from homology"/>
<feature type="chain" id="PRO_5040171026" description="Glucose-methanol-choline oxidoreductase N-terminal domain-containing protein" evidence="2">
    <location>
        <begin position="20"/>
        <end position="767"/>
    </location>
</feature>
<sequence length="767" mass="83248">MRQSLAVTAALAITATAQSASSLTYWYPGAANNPSLYSKYNSMYGEATTFPPVASIITSNAATTVFALGCPAPTGTPSSIFNGEKYETCTFWASDGATYSIISSTRHVMHRSYEVNQYSMWWTCDYDAIATSMSCDMEVSGNVNDNTGGPVRGAIWPKEPDRLGNVMAFATAELVTTGRFGEDPEGGSSSRTSVENGTNAYDFIVIGGGTAGLAVASRISVGLPNSTVLVIEAGPDGRQEPGIYIPGRKGSTLGGKYDWNLTTVPQPHANNRTFAQNRGKVLGGSSALNLMTWDRTSIAELDAWEKLGNRGWNWKSLYPAMLKAETFMPSPEYGVEGVGKTGPIQTLISRIFPKHQSSWIPTLNILGLATNRESLDGHPVGVSTQPNNVNPNYTRSYAPEYLKLTKNNLILKLETRVAKINFKGKVATGVTLEDGTTIMAHSEVILSAGSFQTPGLLELSGIGNKTLLKSLGIPVVKNLPTVGENFSDHIRIQSSYQLKPEYPSFDVLKNTTRAAIELAAYNAGQVSLYDYTASGYAYFPWDIVSNDTAARFRKLVQDDTTLTSAVDKIKKNYLSPPQSLTVPQLEVIFSDGYTGLKGYPAANSSLFGIGTFSLIGVVQHPLSKGNVHINSRNISDKPTINPNYLSHPYDLQAAAELAKFLRRIASTEPLRNVWTDEYEPGKTIQTDEDWQKYALANTLSIYHPIGTAALLPEKDGGVVDSNLKVYGIQRLRVVDASIIPLLPSAHIQTLVYGIAERAAEMIIEEYR</sequence>
<comment type="similarity">
    <text evidence="1">Belongs to the GMC oxidoreductase family.</text>
</comment>
<dbReference type="InterPro" id="IPR036188">
    <property type="entry name" value="FAD/NAD-bd_sf"/>
</dbReference>
<organism evidence="4 5">
    <name type="scientific">Curvularia kusanoi</name>
    <name type="common">Cochliobolus kusanoi</name>
    <dbReference type="NCBI Taxonomy" id="90978"/>
    <lineage>
        <taxon>Eukaryota</taxon>
        <taxon>Fungi</taxon>
        <taxon>Dikarya</taxon>
        <taxon>Ascomycota</taxon>
        <taxon>Pezizomycotina</taxon>
        <taxon>Dothideomycetes</taxon>
        <taxon>Pleosporomycetidae</taxon>
        <taxon>Pleosporales</taxon>
        <taxon>Pleosporineae</taxon>
        <taxon>Pleosporaceae</taxon>
        <taxon>Curvularia</taxon>
    </lineage>
</organism>
<feature type="domain" description="Glucose-methanol-choline oxidoreductase N-terminal" evidence="3">
    <location>
        <begin position="449"/>
        <end position="463"/>
    </location>
</feature>
<gene>
    <name evidence="4" type="ORF">E8E13_005002</name>
</gene>
<dbReference type="PANTHER" id="PTHR11552">
    <property type="entry name" value="GLUCOSE-METHANOL-CHOLINE GMC OXIDOREDUCTASE"/>
    <property type="match status" value="1"/>
</dbReference>
<evidence type="ECO:0000256" key="2">
    <source>
        <dbReference type="SAM" id="SignalP"/>
    </source>
</evidence>
<dbReference type="OrthoDB" id="269227at2759"/>
<dbReference type="PROSITE" id="PS00624">
    <property type="entry name" value="GMC_OXRED_2"/>
    <property type="match status" value="1"/>
</dbReference>
<dbReference type="GO" id="GO:0016614">
    <property type="term" value="F:oxidoreductase activity, acting on CH-OH group of donors"/>
    <property type="evidence" value="ECO:0007669"/>
    <property type="project" value="InterPro"/>
</dbReference>
<evidence type="ECO:0000259" key="3">
    <source>
        <dbReference type="PROSITE" id="PS00624"/>
    </source>
</evidence>
<dbReference type="AlphaFoldDB" id="A0A9P4WBB7"/>
<reference evidence="4" key="1">
    <citation type="submission" date="2019-04" db="EMBL/GenBank/DDBJ databases">
        <title>Sequencing of skin fungus with MAO and IRED activity.</title>
        <authorList>
            <person name="Marsaioli A.J."/>
            <person name="Bonatto J.M.C."/>
            <person name="Reis Junior O."/>
        </authorList>
    </citation>
    <scope>NUCLEOTIDE SEQUENCE</scope>
    <source>
        <strain evidence="4">30M1</strain>
    </source>
</reference>
<dbReference type="EMBL" id="SWKU01000004">
    <property type="protein sequence ID" value="KAF3007479.1"/>
    <property type="molecule type" value="Genomic_DNA"/>
</dbReference>
<dbReference type="InterPro" id="IPR007867">
    <property type="entry name" value="GMC_OxRtase_C"/>
</dbReference>
<dbReference type="Pfam" id="PF00732">
    <property type="entry name" value="GMC_oxred_N"/>
    <property type="match status" value="1"/>
</dbReference>
<name>A0A9P4WBB7_CURKU</name>
<feature type="signal peptide" evidence="2">
    <location>
        <begin position="1"/>
        <end position="19"/>
    </location>
</feature>
<dbReference type="InterPro" id="IPR012132">
    <property type="entry name" value="GMC_OxRdtase"/>
</dbReference>
<evidence type="ECO:0000256" key="1">
    <source>
        <dbReference type="ARBA" id="ARBA00010790"/>
    </source>
</evidence>
<dbReference type="GO" id="GO:0050660">
    <property type="term" value="F:flavin adenine dinucleotide binding"/>
    <property type="evidence" value="ECO:0007669"/>
    <property type="project" value="InterPro"/>
</dbReference>
<comment type="caution">
    <text evidence="4">The sequence shown here is derived from an EMBL/GenBank/DDBJ whole genome shotgun (WGS) entry which is preliminary data.</text>
</comment>
<dbReference type="Gene3D" id="3.30.560.10">
    <property type="entry name" value="Glucose Oxidase, domain 3"/>
    <property type="match status" value="1"/>
</dbReference>
<dbReference type="Pfam" id="PF05199">
    <property type="entry name" value="GMC_oxred_C"/>
    <property type="match status" value="1"/>
</dbReference>
<dbReference type="PANTHER" id="PTHR11552:SF115">
    <property type="entry name" value="DEHYDROGENASE XPTC-RELATED"/>
    <property type="match status" value="1"/>
</dbReference>
<dbReference type="GO" id="GO:0044550">
    <property type="term" value="P:secondary metabolite biosynthetic process"/>
    <property type="evidence" value="ECO:0007669"/>
    <property type="project" value="TreeGrafter"/>
</dbReference>
<dbReference type="SUPFAM" id="SSF54373">
    <property type="entry name" value="FAD-linked reductases, C-terminal domain"/>
    <property type="match status" value="1"/>
</dbReference>
<evidence type="ECO:0000313" key="5">
    <source>
        <dbReference type="Proteomes" id="UP000801428"/>
    </source>
</evidence>
<keyword evidence="2" id="KW-0732">Signal</keyword>
<accession>A0A9P4WBB7</accession>
<dbReference type="SUPFAM" id="SSF51905">
    <property type="entry name" value="FAD/NAD(P)-binding domain"/>
    <property type="match status" value="1"/>
</dbReference>
<evidence type="ECO:0000313" key="4">
    <source>
        <dbReference type="EMBL" id="KAF3007479.1"/>
    </source>
</evidence>
<keyword evidence="5" id="KW-1185">Reference proteome</keyword>
<protein>
    <recommendedName>
        <fullName evidence="3">Glucose-methanol-choline oxidoreductase N-terminal domain-containing protein</fullName>
    </recommendedName>
</protein>
<dbReference type="Gene3D" id="3.50.50.60">
    <property type="entry name" value="FAD/NAD(P)-binding domain"/>
    <property type="match status" value="1"/>
</dbReference>